<feature type="domain" description="Glycosyl transferase family 1" evidence="3">
    <location>
        <begin position="183"/>
        <end position="345"/>
    </location>
</feature>
<name>A0A2A8D0N3_9BACT</name>
<reference evidence="5 6" key="1">
    <citation type="submission" date="2017-10" db="EMBL/GenBank/DDBJ databases">
        <title>Draft genome of Longibacter Salinarum.</title>
        <authorList>
            <person name="Goh K.M."/>
            <person name="Shamsir M.S."/>
            <person name="Lim S.W."/>
        </authorList>
    </citation>
    <scope>NUCLEOTIDE SEQUENCE [LARGE SCALE GENOMIC DNA]</scope>
    <source>
        <strain evidence="5 6">KCTC 52045</strain>
    </source>
</reference>
<dbReference type="Proteomes" id="UP000220102">
    <property type="component" value="Unassembled WGS sequence"/>
</dbReference>
<sequence>MATIVHLTSVHRPTDTRVFRKECRTMARAGHDVYLIAPTGQDKMKDGVQILAVDPPRNRWVRFTSTSTSVTRRARQIPADAYHVHDPELLPWCAVQLRDAPVVYDMHEDIVAQIHTKDWVPDAVRSALSTIVGMSLRVFLKDRPVIFAEASYAETYDWLDHTVTVQNMPVVSELTDIDEPEFDTPMLGYIGGVRKDRGSVVTLEALHHLQKRGYKIGWQCIGPATESHQAELDRIQADRNIGGIDFLGYLPPEEGWSHMSRCHIGIAMLEKTPNFVGSYPTKLFEYMALGLPVLTSDIPMYRRVVEQADCGLVADPLNPEAVAEAIAYMLDHPNEAQAMGERGRQAVQERYSWEREADRLLEFYTDTVLS</sequence>
<dbReference type="OrthoDB" id="9811902at2"/>
<evidence type="ECO:0000313" key="6">
    <source>
        <dbReference type="Proteomes" id="UP000220102"/>
    </source>
</evidence>
<keyword evidence="1" id="KW-0328">Glycosyltransferase</keyword>
<evidence type="ECO:0000313" key="5">
    <source>
        <dbReference type="EMBL" id="PEN14522.1"/>
    </source>
</evidence>
<keyword evidence="6" id="KW-1185">Reference proteome</keyword>
<dbReference type="PANTHER" id="PTHR12526">
    <property type="entry name" value="GLYCOSYLTRANSFERASE"/>
    <property type="match status" value="1"/>
</dbReference>
<dbReference type="Gene3D" id="3.40.50.2000">
    <property type="entry name" value="Glycogen Phosphorylase B"/>
    <property type="match status" value="2"/>
</dbReference>
<dbReference type="RefSeq" id="WP_098074696.1">
    <property type="nucleotide sequence ID" value="NZ_PDEQ01000002.1"/>
</dbReference>
<dbReference type="EMBL" id="PDEQ01000002">
    <property type="protein sequence ID" value="PEN14522.1"/>
    <property type="molecule type" value="Genomic_DNA"/>
</dbReference>
<protein>
    <recommendedName>
        <fullName evidence="7">Glycosyl transferase</fullName>
    </recommendedName>
</protein>
<gene>
    <name evidence="5" type="ORF">CRI94_05720</name>
</gene>
<dbReference type="InterPro" id="IPR001296">
    <property type="entry name" value="Glyco_trans_1"/>
</dbReference>
<accession>A0A2A8D0N3</accession>
<evidence type="ECO:0008006" key="7">
    <source>
        <dbReference type="Google" id="ProtNLM"/>
    </source>
</evidence>
<dbReference type="InterPro" id="IPR028098">
    <property type="entry name" value="Glyco_trans_4-like_N"/>
</dbReference>
<dbReference type="SUPFAM" id="SSF53756">
    <property type="entry name" value="UDP-Glycosyltransferase/glycogen phosphorylase"/>
    <property type="match status" value="1"/>
</dbReference>
<keyword evidence="2" id="KW-0808">Transferase</keyword>
<dbReference type="CDD" id="cd03794">
    <property type="entry name" value="GT4_WbuB-like"/>
    <property type="match status" value="1"/>
</dbReference>
<dbReference type="PANTHER" id="PTHR12526:SF629">
    <property type="entry name" value="TEICHURONIC ACID BIOSYNTHESIS GLYCOSYLTRANSFERASE TUAH-RELATED"/>
    <property type="match status" value="1"/>
</dbReference>
<organism evidence="5 6">
    <name type="scientific">Longibacter salinarum</name>
    <dbReference type="NCBI Taxonomy" id="1850348"/>
    <lineage>
        <taxon>Bacteria</taxon>
        <taxon>Pseudomonadati</taxon>
        <taxon>Rhodothermota</taxon>
        <taxon>Rhodothermia</taxon>
        <taxon>Rhodothermales</taxon>
        <taxon>Salisaetaceae</taxon>
        <taxon>Longibacter</taxon>
    </lineage>
</organism>
<evidence type="ECO:0000256" key="2">
    <source>
        <dbReference type="ARBA" id="ARBA00022679"/>
    </source>
</evidence>
<dbReference type="AlphaFoldDB" id="A0A2A8D0N3"/>
<evidence type="ECO:0000256" key="1">
    <source>
        <dbReference type="ARBA" id="ARBA00022676"/>
    </source>
</evidence>
<dbReference type="Pfam" id="PF13439">
    <property type="entry name" value="Glyco_transf_4"/>
    <property type="match status" value="1"/>
</dbReference>
<evidence type="ECO:0000259" key="4">
    <source>
        <dbReference type="Pfam" id="PF13439"/>
    </source>
</evidence>
<feature type="domain" description="Glycosyltransferase subfamily 4-like N-terminal" evidence="4">
    <location>
        <begin position="17"/>
        <end position="111"/>
    </location>
</feature>
<comment type="caution">
    <text evidence="5">The sequence shown here is derived from an EMBL/GenBank/DDBJ whole genome shotgun (WGS) entry which is preliminary data.</text>
</comment>
<dbReference type="Pfam" id="PF00534">
    <property type="entry name" value="Glycos_transf_1"/>
    <property type="match status" value="1"/>
</dbReference>
<evidence type="ECO:0000259" key="3">
    <source>
        <dbReference type="Pfam" id="PF00534"/>
    </source>
</evidence>
<proteinExistence type="predicted"/>
<dbReference type="GO" id="GO:0016757">
    <property type="term" value="F:glycosyltransferase activity"/>
    <property type="evidence" value="ECO:0007669"/>
    <property type="project" value="UniProtKB-KW"/>
</dbReference>